<accession>A0A318HU19</accession>
<dbReference type="AlphaFoldDB" id="A0A318HU19"/>
<evidence type="ECO:0000313" key="2">
    <source>
        <dbReference type="Proteomes" id="UP000247781"/>
    </source>
</evidence>
<gene>
    <name evidence="1" type="ORF">C8E89_103415</name>
</gene>
<reference evidence="1 2" key="2">
    <citation type="submission" date="2018-06" db="EMBL/GenBank/DDBJ databases">
        <title>Sequencing of bacterial isolates from soil warming experiment in Harvard Forest, Massachusetts, USA.</title>
        <authorList>
            <person name="Deangelis K.PhD."/>
        </authorList>
    </citation>
    <scope>NUCLEOTIDE SEQUENCE [LARGE SCALE GENOMIC DNA]</scope>
    <source>
        <strain evidence="1 2">GAS496</strain>
    </source>
</reference>
<dbReference type="Proteomes" id="UP000247781">
    <property type="component" value="Unassembled WGS sequence"/>
</dbReference>
<keyword evidence="2" id="KW-1185">Reference proteome</keyword>
<name>A0A318HU19_9MYCO</name>
<dbReference type="EMBL" id="QJJU01000003">
    <property type="protein sequence ID" value="PXX11326.1"/>
    <property type="molecule type" value="Genomic_DNA"/>
</dbReference>
<organism evidence="1 2">
    <name type="scientific">Mycolicibacterium moriokaense</name>
    <dbReference type="NCBI Taxonomy" id="39691"/>
    <lineage>
        <taxon>Bacteria</taxon>
        <taxon>Bacillati</taxon>
        <taxon>Actinomycetota</taxon>
        <taxon>Actinomycetes</taxon>
        <taxon>Mycobacteriales</taxon>
        <taxon>Mycobacteriaceae</taxon>
        <taxon>Mycolicibacterium</taxon>
    </lineage>
</organism>
<reference evidence="2" key="1">
    <citation type="submission" date="2018-05" db="EMBL/GenBank/DDBJ databases">
        <authorList>
            <person name="Deangelis K."/>
            <person name="Huntemann M."/>
            <person name="Clum A."/>
            <person name="Pillay M."/>
            <person name="Palaniappan K."/>
            <person name="Varghese N."/>
            <person name="Mikhailova N."/>
            <person name="Stamatis D."/>
            <person name="Reddy T."/>
            <person name="Daum C."/>
            <person name="Shapiro N."/>
            <person name="Ivanova N."/>
            <person name="Kyrpides N."/>
            <person name="Woyke T."/>
        </authorList>
    </citation>
    <scope>NUCLEOTIDE SEQUENCE [LARGE SCALE GENOMIC DNA]</scope>
    <source>
        <strain evidence="2">GAS496</strain>
    </source>
</reference>
<protein>
    <submittedName>
        <fullName evidence="1">Uncharacterized protein</fullName>
    </submittedName>
</protein>
<evidence type="ECO:0000313" key="1">
    <source>
        <dbReference type="EMBL" id="PXX11326.1"/>
    </source>
</evidence>
<proteinExistence type="predicted"/>
<sequence length="49" mass="5586">MPDEPGIQGLHSSKVRHLDDWFGQFRSPRAVLPAKLNGSVRERLLEETD</sequence>
<comment type="caution">
    <text evidence="1">The sequence shown here is derived from an EMBL/GenBank/DDBJ whole genome shotgun (WGS) entry which is preliminary data.</text>
</comment>